<dbReference type="EMBL" id="BT140849">
    <property type="protein sequence ID" value="AFK40644.1"/>
    <property type="molecule type" value="mRNA"/>
</dbReference>
<proteinExistence type="evidence at transcript level"/>
<protein>
    <submittedName>
        <fullName evidence="1">Uncharacterized protein</fullName>
    </submittedName>
</protein>
<evidence type="ECO:0000313" key="1">
    <source>
        <dbReference type="EMBL" id="AFK40644.1"/>
    </source>
</evidence>
<sequence>MDSHNIFKTIYTKWNRVQSWKQHARYWKQHLCYQVVTWIQKTMKEHHVIQQSFD</sequence>
<dbReference type="AlphaFoldDB" id="I3SK52"/>
<accession>I3SK52</accession>
<name>I3SK52_LOTJA</name>
<organism evidence="1">
    <name type="scientific">Lotus japonicus</name>
    <name type="common">Lotus corniculatus var. japonicus</name>
    <dbReference type="NCBI Taxonomy" id="34305"/>
    <lineage>
        <taxon>Eukaryota</taxon>
        <taxon>Viridiplantae</taxon>
        <taxon>Streptophyta</taxon>
        <taxon>Embryophyta</taxon>
        <taxon>Tracheophyta</taxon>
        <taxon>Spermatophyta</taxon>
        <taxon>Magnoliopsida</taxon>
        <taxon>eudicotyledons</taxon>
        <taxon>Gunneridae</taxon>
        <taxon>Pentapetalae</taxon>
        <taxon>rosids</taxon>
        <taxon>fabids</taxon>
        <taxon>Fabales</taxon>
        <taxon>Fabaceae</taxon>
        <taxon>Papilionoideae</taxon>
        <taxon>50 kb inversion clade</taxon>
        <taxon>NPAAA clade</taxon>
        <taxon>Hologalegina</taxon>
        <taxon>robinioid clade</taxon>
        <taxon>Loteae</taxon>
        <taxon>Lotus</taxon>
    </lineage>
</organism>
<reference evidence="1" key="1">
    <citation type="submission" date="2012-05" db="EMBL/GenBank/DDBJ databases">
        <authorList>
            <person name="Krishnakumar V."/>
            <person name="Cheung F."/>
            <person name="Xiao Y."/>
            <person name="Chan A."/>
            <person name="Moskal W.A."/>
            <person name="Town C.D."/>
        </authorList>
    </citation>
    <scope>NUCLEOTIDE SEQUENCE</scope>
</reference>